<name>A0ABS1D8Z8_9PROT</name>
<gene>
    <name evidence="1" type="ORF">CKO28_00110</name>
</gene>
<evidence type="ECO:0008006" key="3">
    <source>
        <dbReference type="Google" id="ProtNLM"/>
    </source>
</evidence>
<dbReference type="Proteomes" id="UP001296873">
    <property type="component" value="Unassembled WGS sequence"/>
</dbReference>
<dbReference type="EMBL" id="NRRL01000001">
    <property type="protein sequence ID" value="MBK1666442.1"/>
    <property type="molecule type" value="Genomic_DNA"/>
</dbReference>
<sequence>MLEAAEYGALTDLARAREQIAADPGAPTEVRVAIPGDQEVGLADIDRLAHELGVDRAGLASIALTLWLARNASEDADRYWDGVQARIEALPGDWSDSL</sequence>
<accession>A0ABS1D8Z8</accession>
<protein>
    <recommendedName>
        <fullName evidence="3">CopG family transcriptional regulator</fullName>
    </recommendedName>
</protein>
<comment type="caution">
    <text evidence="1">The sequence shown here is derived from an EMBL/GenBank/DDBJ whole genome shotgun (WGS) entry which is preliminary data.</text>
</comment>
<proteinExistence type="predicted"/>
<organism evidence="1 2">
    <name type="scientific">Rhodovibrio sodomensis</name>
    <dbReference type="NCBI Taxonomy" id="1088"/>
    <lineage>
        <taxon>Bacteria</taxon>
        <taxon>Pseudomonadati</taxon>
        <taxon>Pseudomonadota</taxon>
        <taxon>Alphaproteobacteria</taxon>
        <taxon>Rhodospirillales</taxon>
        <taxon>Rhodovibrionaceae</taxon>
        <taxon>Rhodovibrio</taxon>
    </lineage>
</organism>
<evidence type="ECO:0000313" key="2">
    <source>
        <dbReference type="Proteomes" id="UP001296873"/>
    </source>
</evidence>
<evidence type="ECO:0000313" key="1">
    <source>
        <dbReference type="EMBL" id="MBK1666442.1"/>
    </source>
</evidence>
<reference evidence="1 2" key="1">
    <citation type="journal article" date="2020" name="Microorganisms">
        <title>Osmotic Adaptation and Compatible Solute Biosynthesis of Phototrophic Bacteria as Revealed from Genome Analyses.</title>
        <authorList>
            <person name="Imhoff J.F."/>
            <person name="Rahn T."/>
            <person name="Kunzel S."/>
            <person name="Keller A."/>
            <person name="Neulinger S.C."/>
        </authorList>
    </citation>
    <scope>NUCLEOTIDE SEQUENCE [LARGE SCALE GENOMIC DNA]</scope>
    <source>
        <strain evidence="1 2">DSM 9895</strain>
    </source>
</reference>
<keyword evidence="2" id="KW-1185">Reference proteome</keyword>